<dbReference type="InterPro" id="IPR019422">
    <property type="entry name" value="7TM_GPCR_serpentine_rcpt_Srh"/>
</dbReference>
<keyword evidence="1" id="KW-1133">Transmembrane helix</keyword>
<feature type="transmembrane region" description="Helical" evidence="1">
    <location>
        <begin position="158"/>
        <end position="184"/>
    </location>
</feature>
<dbReference type="AlphaFoldDB" id="A0AAF3J2K5"/>
<evidence type="ECO:0000313" key="3">
    <source>
        <dbReference type="WBParaSite" id="MBELARI_LOCUS12278"/>
    </source>
</evidence>
<name>A0AAF3J2K5_9BILA</name>
<dbReference type="Proteomes" id="UP000887575">
    <property type="component" value="Unassembled WGS sequence"/>
</dbReference>
<keyword evidence="1" id="KW-0812">Transmembrane</keyword>
<evidence type="ECO:0000313" key="2">
    <source>
        <dbReference type="Proteomes" id="UP000887575"/>
    </source>
</evidence>
<accession>A0AAF3J2K5</accession>
<feature type="transmembrane region" description="Helical" evidence="1">
    <location>
        <begin position="256"/>
        <end position="277"/>
    </location>
</feature>
<dbReference type="PANTHER" id="PTHR46964">
    <property type="entry name" value="SERPENTINE RECEPTOR, CLASS I-RELATED"/>
    <property type="match status" value="1"/>
</dbReference>
<evidence type="ECO:0008006" key="4">
    <source>
        <dbReference type="Google" id="ProtNLM"/>
    </source>
</evidence>
<dbReference type="Pfam" id="PF10318">
    <property type="entry name" value="7TM_GPCR_Srh"/>
    <property type="match status" value="2"/>
</dbReference>
<dbReference type="WBParaSite" id="MBELARI_LOCUS12278">
    <property type="protein sequence ID" value="MBELARI_LOCUS12278"/>
    <property type="gene ID" value="MBELARI_LOCUS12278"/>
</dbReference>
<keyword evidence="1" id="KW-0472">Membrane</keyword>
<reference evidence="3" key="1">
    <citation type="submission" date="2024-02" db="UniProtKB">
        <authorList>
            <consortium name="WormBaseParasite"/>
        </authorList>
    </citation>
    <scope>IDENTIFICATION</scope>
</reference>
<sequence>MNLFGLYTILRHSPKEMGEYAWALAVLQVTTTCCDHITADGASPYLLFPLIVFVRLDDVDRHIHRNPDRSRVLGDWAHANMHDDAFLSSTSLHRTRRSPAENRESIYPQLRQFIMMPRFLGFARGSHTFFLVNILGFLAVCGSFMIEKRLVDEERQLIKALIIQVTIPMVTVIIPFCLGAIVIFVDNTDLTKFCPLIGLLFAQHGLCNTIAILCLYRPYREHVKRTFRRITELPSFRKCFNPAKVLRAKRDFANNLEVHALCVFVEFPAIFVVASMLRVSSWDFVAAS</sequence>
<proteinExistence type="predicted"/>
<feature type="transmembrane region" description="Helical" evidence="1">
    <location>
        <begin position="196"/>
        <end position="219"/>
    </location>
</feature>
<organism evidence="2 3">
    <name type="scientific">Mesorhabditis belari</name>
    <dbReference type="NCBI Taxonomy" id="2138241"/>
    <lineage>
        <taxon>Eukaryota</taxon>
        <taxon>Metazoa</taxon>
        <taxon>Ecdysozoa</taxon>
        <taxon>Nematoda</taxon>
        <taxon>Chromadorea</taxon>
        <taxon>Rhabditida</taxon>
        <taxon>Rhabditina</taxon>
        <taxon>Rhabditomorpha</taxon>
        <taxon>Rhabditoidea</taxon>
        <taxon>Rhabditidae</taxon>
        <taxon>Mesorhabditinae</taxon>
        <taxon>Mesorhabditis</taxon>
    </lineage>
</organism>
<keyword evidence="2" id="KW-1185">Reference proteome</keyword>
<protein>
    <recommendedName>
        <fullName evidence="4">G protein-coupled receptor</fullName>
    </recommendedName>
</protein>
<evidence type="ECO:0000256" key="1">
    <source>
        <dbReference type="SAM" id="Phobius"/>
    </source>
</evidence>
<feature type="transmembrane region" description="Helical" evidence="1">
    <location>
        <begin position="125"/>
        <end position="146"/>
    </location>
</feature>